<dbReference type="AlphaFoldDB" id="A0AAN7HR45"/>
<dbReference type="EMBL" id="MU857627">
    <property type="protein sequence ID" value="KAK4249125.1"/>
    <property type="molecule type" value="Genomic_DNA"/>
</dbReference>
<name>A0AAN7HR45_9PEZI</name>
<proteinExistence type="predicted"/>
<evidence type="ECO:0000313" key="3">
    <source>
        <dbReference type="Proteomes" id="UP001303647"/>
    </source>
</evidence>
<comment type="caution">
    <text evidence="2">The sequence shown here is derived from an EMBL/GenBank/DDBJ whole genome shotgun (WGS) entry which is preliminary data.</text>
</comment>
<feature type="region of interest" description="Disordered" evidence="1">
    <location>
        <begin position="184"/>
        <end position="207"/>
    </location>
</feature>
<evidence type="ECO:0000256" key="1">
    <source>
        <dbReference type="SAM" id="MobiDB-lite"/>
    </source>
</evidence>
<reference evidence="2" key="2">
    <citation type="submission" date="2023-05" db="EMBL/GenBank/DDBJ databases">
        <authorList>
            <consortium name="Lawrence Berkeley National Laboratory"/>
            <person name="Steindorff A."/>
            <person name="Hensen N."/>
            <person name="Bonometti L."/>
            <person name="Westerberg I."/>
            <person name="Brannstrom I.O."/>
            <person name="Guillou S."/>
            <person name="Cros-Aarteil S."/>
            <person name="Calhoun S."/>
            <person name="Haridas S."/>
            <person name="Kuo A."/>
            <person name="Mondo S."/>
            <person name="Pangilinan J."/>
            <person name="Riley R."/>
            <person name="Labutti K."/>
            <person name="Andreopoulos B."/>
            <person name="Lipzen A."/>
            <person name="Chen C."/>
            <person name="Yanf M."/>
            <person name="Daum C."/>
            <person name="Ng V."/>
            <person name="Clum A."/>
            <person name="Ohm R."/>
            <person name="Martin F."/>
            <person name="Silar P."/>
            <person name="Natvig D."/>
            <person name="Lalanne C."/>
            <person name="Gautier V."/>
            <person name="Ament-Velasquez S.L."/>
            <person name="Kruys A."/>
            <person name="Hutchinson M.I."/>
            <person name="Powell A.J."/>
            <person name="Barry K."/>
            <person name="Miller A.N."/>
            <person name="Grigoriev I.V."/>
            <person name="Debuchy R."/>
            <person name="Gladieux P."/>
            <person name="Thoren M.H."/>
            <person name="Johannesson H."/>
        </authorList>
    </citation>
    <scope>NUCLEOTIDE SEQUENCE</scope>
    <source>
        <strain evidence="2">CBS 359.72</strain>
    </source>
</reference>
<protein>
    <submittedName>
        <fullName evidence="2">Uncharacterized protein</fullName>
    </submittedName>
</protein>
<feature type="region of interest" description="Disordered" evidence="1">
    <location>
        <begin position="1"/>
        <end position="71"/>
    </location>
</feature>
<dbReference type="Proteomes" id="UP001303647">
    <property type="component" value="Unassembled WGS sequence"/>
</dbReference>
<feature type="compositionally biased region" description="Low complexity" evidence="1">
    <location>
        <begin position="311"/>
        <end position="320"/>
    </location>
</feature>
<organism evidence="2 3">
    <name type="scientific">Corynascus novoguineensis</name>
    <dbReference type="NCBI Taxonomy" id="1126955"/>
    <lineage>
        <taxon>Eukaryota</taxon>
        <taxon>Fungi</taxon>
        <taxon>Dikarya</taxon>
        <taxon>Ascomycota</taxon>
        <taxon>Pezizomycotina</taxon>
        <taxon>Sordariomycetes</taxon>
        <taxon>Sordariomycetidae</taxon>
        <taxon>Sordariales</taxon>
        <taxon>Chaetomiaceae</taxon>
        <taxon>Corynascus</taxon>
    </lineage>
</organism>
<feature type="region of interest" description="Disordered" evidence="1">
    <location>
        <begin position="285"/>
        <end position="324"/>
    </location>
</feature>
<gene>
    <name evidence="2" type="ORF">C7999DRAFT_39689</name>
</gene>
<reference evidence="2" key="1">
    <citation type="journal article" date="2023" name="Mol. Phylogenet. Evol.">
        <title>Genome-scale phylogeny and comparative genomics of the fungal order Sordariales.</title>
        <authorList>
            <person name="Hensen N."/>
            <person name="Bonometti L."/>
            <person name="Westerberg I."/>
            <person name="Brannstrom I.O."/>
            <person name="Guillou S."/>
            <person name="Cros-Aarteil S."/>
            <person name="Calhoun S."/>
            <person name="Haridas S."/>
            <person name="Kuo A."/>
            <person name="Mondo S."/>
            <person name="Pangilinan J."/>
            <person name="Riley R."/>
            <person name="LaButti K."/>
            <person name="Andreopoulos B."/>
            <person name="Lipzen A."/>
            <person name="Chen C."/>
            <person name="Yan M."/>
            <person name="Daum C."/>
            <person name="Ng V."/>
            <person name="Clum A."/>
            <person name="Steindorff A."/>
            <person name="Ohm R.A."/>
            <person name="Martin F."/>
            <person name="Silar P."/>
            <person name="Natvig D.O."/>
            <person name="Lalanne C."/>
            <person name="Gautier V."/>
            <person name="Ament-Velasquez S.L."/>
            <person name="Kruys A."/>
            <person name="Hutchinson M.I."/>
            <person name="Powell A.J."/>
            <person name="Barry K."/>
            <person name="Miller A.N."/>
            <person name="Grigoriev I.V."/>
            <person name="Debuchy R."/>
            <person name="Gladieux P."/>
            <person name="Hiltunen Thoren M."/>
            <person name="Johannesson H."/>
        </authorList>
    </citation>
    <scope>NUCLEOTIDE SEQUENCE</scope>
    <source>
        <strain evidence="2">CBS 359.72</strain>
    </source>
</reference>
<evidence type="ECO:0000313" key="2">
    <source>
        <dbReference type="EMBL" id="KAK4249125.1"/>
    </source>
</evidence>
<accession>A0AAN7HR45</accession>
<feature type="compositionally biased region" description="Polar residues" evidence="1">
    <location>
        <begin position="14"/>
        <end position="56"/>
    </location>
</feature>
<sequence length="362" mass="39091">MGLPTEDLPPPTYTEATSASSPSLSRFTSSALSPDTTGTSHKVSSTSTGTFSPRLNSASSGDGGGSSPLTTHLRTLPARLRASHLARQTAQAALELDLIALLVPHVEAFLARDDIISRLGSSSYHSSSFAELTLVPSSAVPSAAGMSGAAEREREGEIVRARRVAVARGLRILKGFGDEKGGFLDDDDELDGRRRNRNRSGAESSLRQAIKTDFEEWGRFDSFENDGGGRRDAAPAEEEGEWWFKDEEMARRLAAYLRPEPNLERKHVQASVVENRAVEKEKSGWGRWGLGGSSRKKAAERASPGLPSPVSPALSSPGSAGEDDAIKMTVRAEEVTFRWENDFGLWKSKTGWGIVVTLRVKP</sequence>
<keyword evidence="3" id="KW-1185">Reference proteome</keyword>